<dbReference type="Gene3D" id="3.40.50.150">
    <property type="entry name" value="Vaccinia Virus protein VP39"/>
    <property type="match status" value="1"/>
</dbReference>
<dbReference type="Proteomes" id="UP000322530">
    <property type="component" value="Unassembled WGS sequence"/>
</dbReference>
<gene>
    <name evidence="1" type="ORF">KDI_10950</name>
</gene>
<sequence length="249" mass="28466">MVVVADFYTNGEYLQNNPDWHIDAGKWKAQSVLQIMARNGLTPLSVCEIGCGAGEILRLLQRNLAEDTTFVGYDIAPQAIELAKRRENEHLHVHLADFFQEADDTHYDVILLVDVLEHFENCFQALRDLKTRSTYKILQLPLDLSVNSILGNKLVDYRHATGHLHFFTKDIAIEILEAAGYTILDSFYSRQPLDSTSWSKARTPGQFIIKLLRMGKRELFRLPAQICYAFRPDLAVRIFGGWRLMVLVA</sequence>
<accession>A0A5A5T7U3</accession>
<evidence type="ECO:0000313" key="1">
    <source>
        <dbReference type="EMBL" id="GCF07531.1"/>
    </source>
</evidence>
<evidence type="ECO:0000313" key="2">
    <source>
        <dbReference type="Proteomes" id="UP000322530"/>
    </source>
</evidence>
<dbReference type="EMBL" id="BIXY01000011">
    <property type="protein sequence ID" value="GCF07531.1"/>
    <property type="molecule type" value="Genomic_DNA"/>
</dbReference>
<dbReference type="SUPFAM" id="SSF53335">
    <property type="entry name" value="S-adenosyl-L-methionine-dependent methyltransferases"/>
    <property type="match status" value="1"/>
</dbReference>
<keyword evidence="2" id="KW-1185">Reference proteome</keyword>
<name>A0A5A5T7U3_9CHLR</name>
<dbReference type="RefSeq" id="WP_149400547.1">
    <property type="nucleotide sequence ID" value="NZ_BIXY01000011.1"/>
</dbReference>
<reference evidence="1 2" key="1">
    <citation type="submission" date="2019-01" db="EMBL/GenBank/DDBJ databases">
        <title>Draft genome sequence of Dictyobacter sp. Uno17.</title>
        <authorList>
            <person name="Wang C.M."/>
            <person name="Zheng Y."/>
            <person name="Sakai Y."/>
            <person name="Abe K."/>
            <person name="Yokota A."/>
            <person name="Yabe S."/>
        </authorList>
    </citation>
    <scope>NUCLEOTIDE SEQUENCE [LARGE SCALE GENOMIC DNA]</scope>
    <source>
        <strain evidence="1 2">Uno17</strain>
    </source>
</reference>
<dbReference type="CDD" id="cd02440">
    <property type="entry name" value="AdoMet_MTases"/>
    <property type="match status" value="1"/>
</dbReference>
<dbReference type="AlphaFoldDB" id="A0A5A5T7U3"/>
<organism evidence="1 2">
    <name type="scientific">Dictyobacter arantiisoli</name>
    <dbReference type="NCBI Taxonomy" id="2014874"/>
    <lineage>
        <taxon>Bacteria</taxon>
        <taxon>Bacillati</taxon>
        <taxon>Chloroflexota</taxon>
        <taxon>Ktedonobacteria</taxon>
        <taxon>Ktedonobacterales</taxon>
        <taxon>Dictyobacteraceae</taxon>
        <taxon>Dictyobacter</taxon>
    </lineage>
</organism>
<dbReference type="Pfam" id="PF13489">
    <property type="entry name" value="Methyltransf_23"/>
    <property type="match status" value="1"/>
</dbReference>
<comment type="caution">
    <text evidence="1">The sequence shown here is derived from an EMBL/GenBank/DDBJ whole genome shotgun (WGS) entry which is preliminary data.</text>
</comment>
<dbReference type="InterPro" id="IPR029063">
    <property type="entry name" value="SAM-dependent_MTases_sf"/>
</dbReference>
<dbReference type="OrthoDB" id="9810247at2"/>
<proteinExistence type="predicted"/>
<protein>
    <submittedName>
        <fullName evidence="1">Uncharacterized protein</fullName>
    </submittedName>
</protein>